<evidence type="ECO:0008006" key="5">
    <source>
        <dbReference type="Google" id="ProtNLM"/>
    </source>
</evidence>
<reference evidence="3 4" key="1">
    <citation type="journal article" date="2019" name="Nat. Ecol. Evol.">
        <title>Megaphylogeny resolves global patterns of mushroom evolution.</title>
        <authorList>
            <person name="Varga T."/>
            <person name="Krizsan K."/>
            <person name="Foldi C."/>
            <person name="Dima B."/>
            <person name="Sanchez-Garcia M."/>
            <person name="Sanchez-Ramirez S."/>
            <person name="Szollosi G.J."/>
            <person name="Szarkandi J.G."/>
            <person name="Papp V."/>
            <person name="Albert L."/>
            <person name="Andreopoulos W."/>
            <person name="Angelini C."/>
            <person name="Antonin V."/>
            <person name="Barry K.W."/>
            <person name="Bougher N.L."/>
            <person name="Buchanan P."/>
            <person name="Buyck B."/>
            <person name="Bense V."/>
            <person name="Catcheside P."/>
            <person name="Chovatia M."/>
            <person name="Cooper J."/>
            <person name="Damon W."/>
            <person name="Desjardin D."/>
            <person name="Finy P."/>
            <person name="Geml J."/>
            <person name="Haridas S."/>
            <person name="Hughes K."/>
            <person name="Justo A."/>
            <person name="Karasinski D."/>
            <person name="Kautmanova I."/>
            <person name="Kiss B."/>
            <person name="Kocsube S."/>
            <person name="Kotiranta H."/>
            <person name="LaButti K.M."/>
            <person name="Lechner B.E."/>
            <person name="Liimatainen K."/>
            <person name="Lipzen A."/>
            <person name="Lukacs Z."/>
            <person name="Mihaltcheva S."/>
            <person name="Morgado L.N."/>
            <person name="Niskanen T."/>
            <person name="Noordeloos M.E."/>
            <person name="Ohm R.A."/>
            <person name="Ortiz-Santana B."/>
            <person name="Ovrebo C."/>
            <person name="Racz N."/>
            <person name="Riley R."/>
            <person name="Savchenko A."/>
            <person name="Shiryaev A."/>
            <person name="Soop K."/>
            <person name="Spirin V."/>
            <person name="Szebenyi C."/>
            <person name="Tomsovsky M."/>
            <person name="Tulloss R.E."/>
            <person name="Uehling J."/>
            <person name="Grigoriev I.V."/>
            <person name="Vagvolgyi C."/>
            <person name="Papp T."/>
            <person name="Martin F.M."/>
            <person name="Miettinen O."/>
            <person name="Hibbett D.S."/>
            <person name="Nagy L.G."/>
        </authorList>
    </citation>
    <scope>NUCLEOTIDE SEQUENCE [LARGE SCALE GENOMIC DNA]</scope>
    <source>
        <strain evidence="3 4">CBS 121175</strain>
    </source>
</reference>
<dbReference type="Gene3D" id="2.40.40.10">
    <property type="entry name" value="RlpA-like domain"/>
    <property type="match status" value="1"/>
</dbReference>
<evidence type="ECO:0000256" key="1">
    <source>
        <dbReference type="ARBA" id="ARBA00022729"/>
    </source>
</evidence>
<dbReference type="PANTHER" id="PTHR31836">
    <property type="match status" value="1"/>
</dbReference>
<proteinExistence type="predicted"/>
<gene>
    <name evidence="3" type="ORF">FA15DRAFT_594265</name>
</gene>
<dbReference type="SUPFAM" id="SSF50685">
    <property type="entry name" value="Barwin-like endoglucanases"/>
    <property type="match status" value="1"/>
</dbReference>
<dbReference type="PANTHER" id="PTHR31836:SF25">
    <property type="entry name" value="RLPA-LIKE PROTEIN DOUBLE-PSI BETA-BARREL DOMAIN-CONTAINING PROTEIN"/>
    <property type="match status" value="1"/>
</dbReference>
<accession>A0A5C3KSH8</accession>
<dbReference type="Proteomes" id="UP000307440">
    <property type="component" value="Unassembled WGS sequence"/>
</dbReference>
<keyword evidence="4" id="KW-1185">Reference proteome</keyword>
<dbReference type="InterPro" id="IPR051477">
    <property type="entry name" value="Expansin_CellWall"/>
</dbReference>
<feature type="signal peptide" evidence="2">
    <location>
        <begin position="1"/>
        <end position="24"/>
    </location>
</feature>
<feature type="chain" id="PRO_5023139320" description="RlpA-like protein double-psi beta-barrel domain-containing protein" evidence="2">
    <location>
        <begin position="25"/>
        <end position="140"/>
    </location>
</feature>
<dbReference type="OrthoDB" id="406505at2759"/>
<name>A0A5C3KSH8_COPMA</name>
<evidence type="ECO:0000313" key="4">
    <source>
        <dbReference type="Proteomes" id="UP000307440"/>
    </source>
</evidence>
<organism evidence="3 4">
    <name type="scientific">Coprinopsis marcescibilis</name>
    <name type="common">Agaric fungus</name>
    <name type="synonym">Psathyrella marcescibilis</name>
    <dbReference type="NCBI Taxonomy" id="230819"/>
    <lineage>
        <taxon>Eukaryota</taxon>
        <taxon>Fungi</taxon>
        <taxon>Dikarya</taxon>
        <taxon>Basidiomycota</taxon>
        <taxon>Agaricomycotina</taxon>
        <taxon>Agaricomycetes</taxon>
        <taxon>Agaricomycetidae</taxon>
        <taxon>Agaricales</taxon>
        <taxon>Agaricineae</taxon>
        <taxon>Psathyrellaceae</taxon>
        <taxon>Coprinopsis</taxon>
    </lineage>
</organism>
<dbReference type="AlphaFoldDB" id="A0A5C3KSH8"/>
<keyword evidence="1 2" id="KW-0732">Signal</keyword>
<evidence type="ECO:0000313" key="3">
    <source>
        <dbReference type="EMBL" id="TFK23396.1"/>
    </source>
</evidence>
<sequence>MPGIISYLLALAMALSATIGSAYGHPIAANGLEKRVTRVGRATYFYVGLGNCGKYSKDSEPVVAMSKALYDRNKGGNCGQWVEIVDTKTGRKAYGQVWDSCVGCKENELDLSPSLFQKFAPLGQGVLTVSWHFMDKNWKP</sequence>
<evidence type="ECO:0000256" key="2">
    <source>
        <dbReference type="SAM" id="SignalP"/>
    </source>
</evidence>
<dbReference type="STRING" id="230819.A0A5C3KSH8"/>
<protein>
    <recommendedName>
        <fullName evidence="5">RlpA-like protein double-psi beta-barrel domain-containing protein</fullName>
    </recommendedName>
</protein>
<dbReference type="CDD" id="cd22191">
    <property type="entry name" value="DPBB_RlpA_EXP_N-like"/>
    <property type="match status" value="1"/>
</dbReference>
<dbReference type="EMBL" id="ML210219">
    <property type="protein sequence ID" value="TFK23396.1"/>
    <property type="molecule type" value="Genomic_DNA"/>
</dbReference>
<dbReference type="InterPro" id="IPR036908">
    <property type="entry name" value="RlpA-like_sf"/>
</dbReference>